<keyword evidence="8 12" id="KW-0418">Kinase</keyword>
<evidence type="ECO:0000256" key="5">
    <source>
        <dbReference type="ARBA" id="ARBA00022737"/>
    </source>
</evidence>
<name>A0AAV4G395_9GAST</name>
<gene>
    <name evidence="12" type="ORF">ElyMa_005891000</name>
</gene>
<dbReference type="InterPro" id="IPR002219">
    <property type="entry name" value="PKC_DAG/PE"/>
</dbReference>
<dbReference type="Proteomes" id="UP000762676">
    <property type="component" value="Unassembled WGS sequence"/>
</dbReference>
<proteinExistence type="inferred from homology"/>
<dbReference type="GO" id="GO:0004143">
    <property type="term" value="F:ATP-dependent diacylglycerol kinase activity"/>
    <property type="evidence" value="ECO:0007669"/>
    <property type="project" value="UniProtKB-EC"/>
</dbReference>
<keyword evidence="10" id="KW-0067">ATP-binding</keyword>
<keyword evidence="6" id="KW-0547">Nucleotide-binding</keyword>
<evidence type="ECO:0000313" key="13">
    <source>
        <dbReference type="Proteomes" id="UP000762676"/>
    </source>
</evidence>
<evidence type="ECO:0000256" key="1">
    <source>
        <dbReference type="ARBA" id="ARBA00009280"/>
    </source>
</evidence>
<comment type="caution">
    <text evidence="12">The sequence shown here is derived from an EMBL/GenBank/DDBJ whole genome shotgun (WGS) entry which is preliminary data.</text>
</comment>
<organism evidence="12 13">
    <name type="scientific">Elysia marginata</name>
    <dbReference type="NCBI Taxonomy" id="1093978"/>
    <lineage>
        <taxon>Eukaryota</taxon>
        <taxon>Metazoa</taxon>
        <taxon>Spiralia</taxon>
        <taxon>Lophotrochozoa</taxon>
        <taxon>Mollusca</taxon>
        <taxon>Gastropoda</taxon>
        <taxon>Heterobranchia</taxon>
        <taxon>Euthyneura</taxon>
        <taxon>Panpulmonata</taxon>
        <taxon>Sacoglossa</taxon>
        <taxon>Placobranchoidea</taxon>
        <taxon>Plakobranchidae</taxon>
        <taxon>Elysia</taxon>
    </lineage>
</organism>
<evidence type="ECO:0000256" key="8">
    <source>
        <dbReference type="ARBA" id="ARBA00022777"/>
    </source>
</evidence>
<dbReference type="SUPFAM" id="SSF57889">
    <property type="entry name" value="Cysteine-rich domain"/>
    <property type="match status" value="2"/>
</dbReference>
<evidence type="ECO:0000259" key="11">
    <source>
        <dbReference type="SMART" id="SM00109"/>
    </source>
</evidence>
<evidence type="ECO:0000256" key="2">
    <source>
        <dbReference type="ARBA" id="ARBA00012133"/>
    </source>
</evidence>
<evidence type="ECO:0000313" key="12">
    <source>
        <dbReference type="EMBL" id="GFR80152.1"/>
    </source>
</evidence>
<dbReference type="PANTHER" id="PTHR11255:SF109">
    <property type="entry name" value="DIACYLGLYCEROL KINASE ETA"/>
    <property type="match status" value="1"/>
</dbReference>
<dbReference type="SMART" id="SM00109">
    <property type="entry name" value="C1"/>
    <property type="match status" value="1"/>
</dbReference>
<dbReference type="PANTHER" id="PTHR11255">
    <property type="entry name" value="DIACYLGLYCEROL KINASE"/>
    <property type="match status" value="1"/>
</dbReference>
<keyword evidence="13" id="KW-1185">Reference proteome</keyword>
<dbReference type="FunFam" id="3.30.60.20:FF:000002">
    <property type="entry name" value="Diacylglycerol kinase"/>
    <property type="match status" value="1"/>
</dbReference>
<feature type="domain" description="Phorbol-ester/DAG-type" evidence="11">
    <location>
        <begin position="69"/>
        <end position="118"/>
    </location>
</feature>
<dbReference type="EC" id="2.7.1.107" evidence="2"/>
<dbReference type="GO" id="GO:0005524">
    <property type="term" value="F:ATP binding"/>
    <property type="evidence" value="ECO:0007669"/>
    <property type="project" value="UniProtKB-KW"/>
</dbReference>
<keyword evidence="4" id="KW-0479">Metal-binding</keyword>
<evidence type="ECO:0000256" key="10">
    <source>
        <dbReference type="ARBA" id="ARBA00022840"/>
    </source>
</evidence>
<keyword evidence="9" id="KW-0862">Zinc</keyword>
<accession>A0AAV4G395</accession>
<protein>
    <recommendedName>
        <fullName evidence="2">diacylglycerol kinase (ATP)</fullName>
        <ecNumber evidence="2">2.7.1.107</ecNumber>
    </recommendedName>
</protein>
<evidence type="ECO:0000256" key="9">
    <source>
        <dbReference type="ARBA" id="ARBA00022833"/>
    </source>
</evidence>
<keyword evidence="5" id="KW-0677">Repeat</keyword>
<dbReference type="AlphaFoldDB" id="A0AAV4G395"/>
<dbReference type="InterPro" id="IPR046349">
    <property type="entry name" value="C1-like_sf"/>
</dbReference>
<dbReference type="EMBL" id="BMAT01011844">
    <property type="protein sequence ID" value="GFR80152.1"/>
    <property type="molecule type" value="Genomic_DNA"/>
</dbReference>
<dbReference type="GO" id="GO:0005886">
    <property type="term" value="C:plasma membrane"/>
    <property type="evidence" value="ECO:0007669"/>
    <property type="project" value="TreeGrafter"/>
</dbReference>
<dbReference type="InterPro" id="IPR037607">
    <property type="entry name" value="DGK"/>
</dbReference>
<dbReference type="Pfam" id="PF00130">
    <property type="entry name" value="C1_1"/>
    <property type="match status" value="1"/>
</dbReference>
<evidence type="ECO:0000256" key="7">
    <source>
        <dbReference type="ARBA" id="ARBA00022771"/>
    </source>
</evidence>
<dbReference type="GO" id="GO:0008270">
    <property type="term" value="F:zinc ion binding"/>
    <property type="evidence" value="ECO:0007669"/>
    <property type="project" value="UniProtKB-KW"/>
</dbReference>
<evidence type="ECO:0000256" key="3">
    <source>
        <dbReference type="ARBA" id="ARBA00022679"/>
    </source>
</evidence>
<comment type="similarity">
    <text evidence="1">Belongs to the eukaryotic diacylglycerol kinase family.</text>
</comment>
<keyword evidence="7" id="KW-0863">Zinc-finger</keyword>
<sequence length="127" mass="14074">MTEPKRYGKAELNNEVFNGGENVVNSCTLCKFKAHKRCAVRAVTNCKWTALASIGKDIIEDEDGISMPHQWMEGNLPVSAKCSVCDKTCGSVLRLQDWRCLWCRAMVGNSSSPGVLLCPVVKLKFHI</sequence>
<evidence type="ECO:0000256" key="4">
    <source>
        <dbReference type="ARBA" id="ARBA00022723"/>
    </source>
</evidence>
<dbReference type="GO" id="GO:0007165">
    <property type="term" value="P:signal transduction"/>
    <property type="evidence" value="ECO:0007669"/>
    <property type="project" value="InterPro"/>
</dbReference>
<dbReference type="Gene3D" id="3.30.60.20">
    <property type="match status" value="1"/>
</dbReference>
<evidence type="ECO:0000256" key="6">
    <source>
        <dbReference type="ARBA" id="ARBA00022741"/>
    </source>
</evidence>
<keyword evidence="3" id="KW-0808">Transferase</keyword>
<reference evidence="12 13" key="1">
    <citation type="journal article" date="2021" name="Elife">
        <title>Chloroplast acquisition without the gene transfer in kleptoplastic sea slugs, Plakobranchus ocellatus.</title>
        <authorList>
            <person name="Maeda T."/>
            <person name="Takahashi S."/>
            <person name="Yoshida T."/>
            <person name="Shimamura S."/>
            <person name="Takaki Y."/>
            <person name="Nagai Y."/>
            <person name="Toyoda A."/>
            <person name="Suzuki Y."/>
            <person name="Arimoto A."/>
            <person name="Ishii H."/>
            <person name="Satoh N."/>
            <person name="Nishiyama T."/>
            <person name="Hasebe M."/>
            <person name="Maruyama T."/>
            <person name="Minagawa J."/>
            <person name="Obokata J."/>
            <person name="Shigenobu S."/>
        </authorList>
    </citation>
    <scope>NUCLEOTIDE SEQUENCE [LARGE SCALE GENOMIC DNA]</scope>
</reference>